<sequence length="71" mass="8291">MVLSAKTLQYIAFGSHVLCEQLFTEQNIYYSLSEQKNIYVTITKIRWTIKILIKFVTNEYGTCALLALFTY</sequence>
<accession>A0A3M7QHF0</accession>
<evidence type="ECO:0000313" key="1">
    <source>
        <dbReference type="EMBL" id="RNA10663.1"/>
    </source>
</evidence>
<gene>
    <name evidence="1" type="ORF">BpHYR1_025300</name>
</gene>
<evidence type="ECO:0000313" key="2">
    <source>
        <dbReference type="Proteomes" id="UP000276133"/>
    </source>
</evidence>
<organism evidence="1 2">
    <name type="scientific">Brachionus plicatilis</name>
    <name type="common">Marine rotifer</name>
    <name type="synonym">Brachionus muelleri</name>
    <dbReference type="NCBI Taxonomy" id="10195"/>
    <lineage>
        <taxon>Eukaryota</taxon>
        <taxon>Metazoa</taxon>
        <taxon>Spiralia</taxon>
        <taxon>Gnathifera</taxon>
        <taxon>Rotifera</taxon>
        <taxon>Eurotatoria</taxon>
        <taxon>Monogononta</taxon>
        <taxon>Pseudotrocha</taxon>
        <taxon>Ploima</taxon>
        <taxon>Brachionidae</taxon>
        <taxon>Brachionus</taxon>
    </lineage>
</organism>
<reference evidence="1 2" key="1">
    <citation type="journal article" date="2018" name="Sci. Rep.">
        <title>Genomic signatures of local adaptation to the degree of environmental predictability in rotifers.</title>
        <authorList>
            <person name="Franch-Gras L."/>
            <person name="Hahn C."/>
            <person name="Garcia-Roger E.M."/>
            <person name="Carmona M.J."/>
            <person name="Serra M."/>
            <person name="Gomez A."/>
        </authorList>
    </citation>
    <scope>NUCLEOTIDE SEQUENCE [LARGE SCALE GENOMIC DNA]</scope>
    <source>
        <strain evidence="1">HYR1</strain>
    </source>
</reference>
<keyword evidence="2" id="KW-1185">Reference proteome</keyword>
<protein>
    <submittedName>
        <fullName evidence="1">Uncharacterized protein</fullName>
    </submittedName>
</protein>
<dbReference type="Proteomes" id="UP000276133">
    <property type="component" value="Unassembled WGS sequence"/>
</dbReference>
<comment type="caution">
    <text evidence="1">The sequence shown here is derived from an EMBL/GenBank/DDBJ whole genome shotgun (WGS) entry which is preliminary data.</text>
</comment>
<proteinExistence type="predicted"/>
<dbReference type="AlphaFoldDB" id="A0A3M7QHF0"/>
<name>A0A3M7QHF0_BRAPC</name>
<dbReference type="EMBL" id="REGN01006138">
    <property type="protein sequence ID" value="RNA10663.1"/>
    <property type="molecule type" value="Genomic_DNA"/>
</dbReference>